<evidence type="ECO:0000313" key="7">
    <source>
        <dbReference type="EMBL" id="TFK30049.1"/>
    </source>
</evidence>
<evidence type="ECO:0000256" key="2">
    <source>
        <dbReference type="ARBA" id="ARBA00022771"/>
    </source>
</evidence>
<dbReference type="Gene3D" id="3.30.50.10">
    <property type="entry name" value="Erythroid Transcription Factor GATA-1, subunit A"/>
    <property type="match status" value="1"/>
</dbReference>
<dbReference type="Pfam" id="PF00320">
    <property type="entry name" value="GATA"/>
    <property type="match status" value="1"/>
</dbReference>
<dbReference type="GO" id="GO:0008270">
    <property type="term" value="F:zinc ion binding"/>
    <property type="evidence" value="ECO:0007669"/>
    <property type="project" value="UniProtKB-KW"/>
</dbReference>
<keyword evidence="8" id="KW-1185">Reference proteome</keyword>
<sequence>MPGTLGATTSQQPSDAGAQKGAGAYDFTKRRRWADLMAMELVESIVFVISRSTKVLYCQCGGSTHEVLGWRDSDFLDCELTDFINPEDVEQLRFDIEECLRTDRDVPGASYARIRPNQAPNAYPPVNEVLHEFRTYHLNHPEDPQGAVVLLTAKHHYYKNATHTSAIADEKQANIILLQRITELRKQLPPQVASEIAASYASGDASSSIYSSSSLLASRSATLDQEIKGSQNDHHRLSAAFPSNTNAVVPEEEVEDGTKKKKIKKSHGAEQYVCVKCGKTDSPEWRKGPQGPKTLCNACGLRWAKQSKKTEEIGEGKDANELRSTSEDTNSPTSSA</sequence>
<evidence type="ECO:0000256" key="5">
    <source>
        <dbReference type="SAM" id="MobiDB-lite"/>
    </source>
</evidence>
<name>A0A5C3LAG1_COPMA</name>
<keyword evidence="3" id="KW-0862">Zinc</keyword>
<evidence type="ECO:0000256" key="1">
    <source>
        <dbReference type="ARBA" id="ARBA00022723"/>
    </source>
</evidence>
<feature type="region of interest" description="Disordered" evidence="5">
    <location>
        <begin position="1"/>
        <end position="21"/>
    </location>
</feature>
<dbReference type="InterPro" id="IPR013088">
    <property type="entry name" value="Znf_NHR/GATA"/>
</dbReference>
<dbReference type="InterPro" id="IPR000679">
    <property type="entry name" value="Znf_GATA"/>
</dbReference>
<keyword evidence="1" id="KW-0479">Metal-binding</keyword>
<protein>
    <submittedName>
        <fullName evidence="7">GATA-domain-containing protein</fullName>
    </submittedName>
</protein>
<feature type="compositionally biased region" description="Polar residues" evidence="5">
    <location>
        <begin position="1"/>
        <end position="14"/>
    </location>
</feature>
<dbReference type="Proteomes" id="UP000307440">
    <property type="component" value="Unassembled WGS sequence"/>
</dbReference>
<evidence type="ECO:0000313" key="8">
    <source>
        <dbReference type="Proteomes" id="UP000307440"/>
    </source>
</evidence>
<feature type="compositionally biased region" description="Polar residues" evidence="5">
    <location>
        <begin position="327"/>
        <end position="336"/>
    </location>
</feature>
<reference evidence="7 8" key="1">
    <citation type="journal article" date="2019" name="Nat. Ecol. Evol.">
        <title>Megaphylogeny resolves global patterns of mushroom evolution.</title>
        <authorList>
            <person name="Varga T."/>
            <person name="Krizsan K."/>
            <person name="Foldi C."/>
            <person name="Dima B."/>
            <person name="Sanchez-Garcia M."/>
            <person name="Sanchez-Ramirez S."/>
            <person name="Szollosi G.J."/>
            <person name="Szarkandi J.G."/>
            <person name="Papp V."/>
            <person name="Albert L."/>
            <person name="Andreopoulos W."/>
            <person name="Angelini C."/>
            <person name="Antonin V."/>
            <person name="Barry K.W."/>
            <person name="Bougher N.L."/>
            <person name="Buchanan P."/>
            <person name="Buyck B."/>
            <person name="Bense V."/>
            <person name="Catcheside P."/>
            <person name="Chovatia M."/>
            <person name="Cooper J."/>
            <person name="Damon W."/>
            <person name="Desjardin D."/>
            <person name="Finy P."/>
            <person name="Geml J."/>
            <person name="Haridas S."/>
            <person name="Hughes K."/>
            <person name="Justo A."/>
            <person name="Karasinski D."/>
            <person name="Kautmanova I."/>
            <person name="Kiss B."/>
            <person name="Kocsube S."/>
            <person name="Kotiranta H."/>
            <person name="LaButti K.M."/>
            <person name="Lechner B.E."/>
            <person name="Liimatainen K."/>
            <person name="Lipzen A."/>
            <person name="Lukacs Z."/>
            <person name="Mihaltcheva S."/>
            <person name="Morgado L.N."/>
            <person name="Niskanen T."/>
            <person name="Noordeloos M.E."/>
            <person name="Ohm R.A."/>
            <person name="Ortiz-Santana B."/>
            <person name="Ovrebo C."/>
            <person name="Racz N."/>
            <person name="Riley R."/>
            <person name="Savchenko A."/>
            <person name="Shiryaev A."/>
            <person name="Soop K."/>
            <person name="Spirin V."/>
            <person name="Szebenyi C."/>
            <person name="Tomsovsky M."/>
            <person name="Tulloss R.E."/>
            <person name="Uehling J."/>
            <person name="Grigoriev I.V."/>
            <person name="Vagvolgyi C."/>
            <person name="Papp T."/>
            <person name="Martin F.M."/>
            <person name="Miettinen O."/>
            <person name="Hibbett D.S."/>
            <person name="Nagy L.G."/>
        </authorList>
    </citation>
    <scope>NUCLEOTIDE SEQUENCE [LARGE SCALE GENOMIC DNA]</scope>
    <source>
        <strain evidence="7 8">CBS 121175</strain>
    </source>
</reference>
<dbReference type="AlphaFoldDB" id="A0A5C3LAG1"/>
<feature type="domain" description="GATA-type" evidence="6">
    <location>
        <begin position="268"/>
        <end position="301"/>
    </location>
</feature>
<evidence type="ECO:0000259" key="6">
    <source>
        <dbReference type="PROSITE" id="PS50114"/>
    </source>
</evidence>
<dbReference type="CDD" id="cd00202">
    <property type="entry name" value="ZnF_GATA"/>
    <property type="match status" value="1"/>
</dbReference>
<dbReference type="SUPFAM" id="SSF57716">
    <property type="entry name" value="Glucocorticoid receptor-like (DNA-binding domain)"/>
    <property type="match status" value="1"/>
</dbReference>
<feature type="region of interest" description="Disordered" evidence="5">
    <location>
        <begin position="306"/>
        <end position="336"/>
    </location>
</feature>
<proteinExistence type="predicted"/>
<dbReference type="STRING" id="230819.A0A5C3LAG1"/>
<dbReference type="PANTHER" id="PTHR47255:SF4">
    <property type="entry name" value="GATA ZINC FINGER DOMAIN-CONTAINING PROTEIN 12"/>
    <property type="match status" value="1"/>
</dbReference>
<feature type="compositionally biased region" description="Basic and acidic residues" evidence="5">
    <location>
        <begin position="308"/>
        <end position="326"/>
    </location>
</feature>
<keyword evidence="2 4" id="KW-0863">Zinc-finger</keyword>
<dbReference type="PANTHER" id="PTHR47255">
    <property type="entry name" value="GATA TRANSCRIPTION FACTOR 22-RELATED"/>
    <property type="match status" value="1"/>
</dbReference>
<dbReference type="GO" id="GO:0006355">
    <property type="term" value="P:regulation of DNA-templated transcription"/>
    <property type="evidence" value="ECO:0007669"/>
    <property type="project" value="InterPro"/>
</dbReference>
<accession>A0A5C3LAG1</accession>
<gene>
    <name evidence="7" type="ORF">FA15DRAFT_663376</name>
</gene>
<evidence type="ECO:0000256" key="3">
    <source>
        <dbReference type="ARBA" id="ARBA00022833"/>
    </source>
</evidence>
<dbReference type="GO" id="GO:0043565">
    <property type="term" value="F:sequence-specific DNA binding"/>
    <property type="evidence" value="ECO:0007669"/>
    <property type="project" value="InterPro"/>
</dbReference>
<evidence type="ECO:0000256" key="4">
    <source>
        <dbReference type="PROSITE-ProRule" id="PRU00094"/>
    </source>
</evidence>
<organism evidence="7 8">
    <name type="scientific">Coprinopsis marcescibilis</name>
    <name type="common">Agaric fungus</name>
    <name type="synonym">Psathyrella marcescibilis</name>
    <dbReference type="NCBI Taxonomy" id="230819"/>
    <lineage>
        <taxon>Eukaryota</taxon>
        <taxon>Fungi</taxon>
        <taxon>Dikarya</taxon>
        <taxon>Basidiomycota</taxon>
        <taxon>Agaricomycotina</taxon>
        <taxon>Agaricomycetes</taxon>
        <taxon>Agaricomycetidae</taxon>
        <taxon>Agaricales</taxon>
        <taxon>Agaricineae</taxon>
        <taxon>Psathyrellaceae</taxon>
        <taxon>Coprinopsis</taxon>
    </lineage>
</organism>
<dbReference type="InterPro" id="IPR052138">
    <property type="entry name" value="GATA_ZnFinger_Domain"/>
</dbReference>
<dbReference type="SMART" id="SM00401">
    <property type="entry name" value="ZnF_GATA"/>
    <property type="match status" value="1"/>
</dbReference>
<dbReference type="OrthoDB" id="2162994at2759"/>
<dbReference type="EMBL" id="ML210147">
    <property type="protein sequence ID" value="TFK30049.1"/>
    <property type="molecule type" value="Genomic_DNA"/>
</dbReference>
<dbReference type="PROSITE" id="PS50114">
    <property type="entry name" value="GATA_ZN_FINGER_2"/>
    <property type="match status" value="1"/>
</dbReference>